<proteinExistence type="predicted"/>
<feature type="non-terminal residue" evidence="4">
    <location>
        <position position="1"/>
    </location>
</feature>
<feature type="domain" description="Alpha-macroglobulin-like TED" evidence="3">
    <location>
        <begin position="2"/>
        <end position="76"/>
    </location>
</feature>
<name>A0ABY7FR84_MYAAR</name>
<dbReference type="SUPFAM" id="SSF48239">
    <property type="entry name" value="Terpenoid cyclases/Protein prenyltransferases"/>
    <property type="match status" value="1"/>
</dbReference>
<dbReference type="InterPro" id="IPR011626">
    <property type="entry name" value="Alpha-macroglobulin_TED"/>
</dbReference>
<keyword evidence="5" id="KW-1185">Reference proteome</keyword>
<dbReference type="PANTHER" id="PTHR11412:SF136">
    <property type="entry name" value="CD109 ANTIGEN"/>
    <property type="match status" value="1"/>
</dbReference>
<evidence type="ECO:0000256" key="1">
    <source>
        <dbReference type="ARBA" id="ARBA00022729"/>
    </source>
</evidence>
<evidence type="ECO:0000313" key="4">
    <source>
        <dbReference type="EMBL" id="WAR24540.1"/>
    </source>
</evidence>
<dbReference type="Gene3D" id="1.50.10.20">
    <property type="match status" value="1"/>
</dbReference>
<protein>
    <submittedName>
        <fullName evidence="4">CPMD8-like protein</fullName>
    </submittedName>
</protein>
<evidence type="ECO:0000256" key="2">
    <source>
        <dbReference type="ARBA" id="ARBA00022966"/>
    </source>
</evidence>
<dbReference type="Pfam" id="PF07678">
    <property type="entry name" value="TED_complement"/>
    <property type="match status" value="1"/>
</dbReference>
<reference evidence="4" key="1">
    <citation type="submission" date="2022-11" db="EMBL/GenBank/DDBJ databases">
        <title>Centuries of genome instability and evolution in soft-shell clam transmissible cancer (bioRxiv).</title>
        <authorList>
            <person name="Hart S.F.M."/>
            <person name="Yonemitsu M.A."/>
            <person name="Giersch R.M."/>
            <person name="Beal B.F."/>
            <person name="Arriagada G."/>
            <person name="Davis B.W."/>
            <person name="Ostrander E.A."/>
            <person name="Goff S.P."/>
            <person name="Metzger M.J."/>
        </authorList>
    </citation>
    <scope>NUCLEOTIDE SEQUENCE</scope>
    <source>
        <strain evidence="4">MELC-2E11</strain>
        <tissue evidence="4">Siphon/mantle</tissue>
    </source>
</reference>
<dbReference type="PANTHER" id="PTHR11412">
    <property type="entry name" value="MACROGLOBULIN / COMPLEMENT"/>
    <property type="match status" value="1"/>
</dbReference>
<evidence type="ECO:0000259" key="3">
    <source>
        <dbReference type="Pfam" id="PF07678"/>
    </source>
</evidence>
<dbReference type="InterPro" id="IPR008930">
    <property type="entry name" value="Terpenoid_cyclase/PrenylTrfase"/>
</dbReference>
<evidence type="ECO:0000313" key="5">
    <source>
        <dbReference type="Proteomes" id="UP001164746"/>
    </source>
</evidence>
<keyword evidence="1" id="KW-0732">Signal</keyword>
<dbReference type="Proteomes" id="UP001164746">
    <property type="component" value="Chromosome 13"/>
</dbReference>
<keyword evidence="2" id="KW-0882">Thioester bond</keyword>
<organism evidence="4 5">
    <name type="scientific">Mya arenaria</name>
    <name type="common">Soft-shell clam</name>
    <dbReference type="NCBI Taxonomy" id="6604"/>
    <lineage>
        <taxon>Eukaryota</taxon>
        <taxon>Metazoa</taxon>
        <taxon>Spiralia</taxon>
        <taxon>Lophotrochozoa</taxon>
        <taxon>Mollusca</taxon>
        <taxon>Bivalvia</taxon>
        <taxon>Autobranchia</taxon>
        <taxon>Heteroconchia</taxon>
        <taxon>Euheterodonta</taxon>
        <taxon>Imparidentia</taxon>
        <taxon>Neoheterodontei</taxon>
        <taxon>Myida</taxon>
        <taxon>Myoidea</taxon>
        <taxon>Myidae</taxon>
        <taxon>Mya</taxon>
    </lineage>
</organism>
<sequence length="118" mass="13179">MLYWQETAPVPSKYHYGPSTTAVSIEMTAYALLSMSVSGDRVDGARVNKWLIGQRSPYGGFISTQDTMIGLEALAAFGALMKSPPADMTIWISYMDDRHHKRKFRITSENAMVLQTVD</sequence>
<gene>
    <name evidence="4" type="ORF">MAR_038209</name>
</gene>
<dbReference type="EMBL" id="CP111024">
    <property type="protein sequence ID" value="WAR24540.1"/>
    <property type="molecule type" value="Genomic_DNA"/>
</dbReference>
<dbReference type="InterPro" id="IPR050473">
    <property type="entry name" value="A2M/Complement_sys"/>
</dbReference>
<dbReference type="Gene3D" id="2.60.120.1540">
    <property type="match status" value="1"/>
</dbReference>
<accession>A0ABY7FR84</accession>